<evidence type="ECO:0000256" key="1">
    <source>
        <dbReference type="ARBA" id="ARBA00004496"/>
    </source>
</evidence>
<evidence type="ECO:0000256" key="5">
    <source>
        <dbReference type="ARBA" id="ARBA00023054"/>
    </source>
</evidence>
<dbReference type="Pfam" id="PF00225">
    <property type="entry name" value="Kinesin"/>
    <property type="match status" value="1"/>
</dbReference>
<evidence type="ECO:0000256" key="4">
    <source>
        <dbReference type="ARBA" id="ARBA00022840"/>
    </source>
</evidence>
<evidence type="ECO:0000313" key="9">
    <source>
        <dbReference type="EMBL" id="JAP96515.1"/>
    </source>
</evidence>
<reference evidence="9" key="1">
    <citation type="submission" date="2015-07" db="EMBL/GenBank/DDBJ databases">
        <title>Adaptation to a free-living lifestyle via gene acquisitions in the diplomonad Trepomonas sp. PC1.</title>
        <authorList>
            <person name="Xu F."/>
            <person name="Jerlstrom-Hultqvist J."/>
            <person name="Kolisko M."/>
            <person name="Simpson A.G.B."/>
            <person name="Roger A.J."/>
            <person name="Svard S.G."/>
            <person name="Andersson J.O."/>
        </authorList>
    </citation>
    <scope>NUCLEOTIDE SEQUENCE</scope>
    <source>
        <strain evidence="9">PC1</strain>
    </source>
</reference>
<dbReference type="PANTHER" id="PTHR47969">
    <property type="entry name" value="CHROMOSOME-ASSOCIATED KINESIN KIF4A-RELATED"/>
    <property type="match status" value="1"/>
</dbReference>
<evidence type="ECO:0000259" key="8">
    <source>
        <dbReference type="PROSITE" id="PS50067"/>
    </source>
</evidence>
<dbReference type="GO" id="GO:0003777">
    <property type="term" value="F:microtubule motor activity"/>
    <property type="evidence" value="ECO:0007669"/>
    <property type="project" value="InterPro"/>
</dbReference>
<feature type="domain" description="Kinesin motor" evidence="8">
    <location>
        <begin position="8"/>
        <end position="346"/>
    </location>
</feature>
<keyword evidence="3 6" id="KW-0547">Nucleotide-binding</keyword>
<dbReference type="AlphaFoldDB" id="A0A146KLX1"/>
<dbReference type="PROSITE" id="PS50067">
    <property type="entry name" value="KINESIN_MOTOR_2"/>
    <property type="match status" value="1"/>
</dbReference>
<dbReference type="GO" id="GO:0007052">
    <property type="term" value="P:mitotic spindle organization"/>
    <property type="evidence" value="ECO:0007669"/>
    <property type="project" value="TreeGrafter"/>
</dbReference>
<protein>
    <submittedName>
        <fullName evidence="9">Kinesin-2</fullName>
    </submittedName>
</protein>
<dbReference type="SUPFAM" id="SSF52540">
    <property type="entry name" value="P-loop containing nucleoside triphosphate hydrolases"/>
    <property type="match status" value="1"/>
</dbReference>
<dbReference type="EMBL" id="GDID01000091">
    <property type="protein sequence ID" value="JAP96515.1"/>
    <property type="molecule type" value="Transcribed_RNA"/>
</dbReference>
<dbReference type="GO" id="GO:0005875">
    <property type="term" value="C:microtubule associated complex"/>
    <property type="evidence" value="ECO:0007669"/>
    <property type="project" value="TreeGrafter"/>
</dbReference>
<comment type="similarity">
    <text evidence="6">Belongs to the TRAFAC class myosin-kinesin ATPase superfamily. Kinesin family.</text>
</comment>
<dbReference type="PANTHER" id="PTHR47969:SF15">
    <property type="entry name" value="CHROMOSOME-ASSOCIATED KINESIN KIF4A-RELATED"/>
    <property type="match status" value="1"/>
</dbReference>
<dbReference type="InterPro" id="IPR001752">
    <property type="entry name" value="Kinesin_motor_dom"/>
</dbReference>
<dbReference type="GO" id="GO:0005524">
    <property type="term" value="F:ATP binding"/>
    <property type="evidence" value="ECO:0007669"/>
    <property type="project" value="UniProtKB-UniRule"/>
</dbReference>
<evidence type="ECO:0000256" key="2">
    <source>
        <dbReference type="ARBA" id="ARBA00022490"/>
    </source>
</evidence>
<evidence type="ECO:0000256" key="6">
    <source>
        <dbReference type="PROSITE-ProRule" id="PRU00283"/>
    </source>
</evidence>
<dbReference type="SMART" id="SM00129">
    <property type="entry name" value="KISc"/>
    <property type="match status" value="1"/>
</dbReference>
<keyword evidence="6" id="KW-0505">Motor protein</keyword>
<evidence type="ECO:0000256" key="7">
    <source>
        <dbReference type="SAM" id="Coils"/>
    </source>
</evidence>
<accession>A0A146KLX1</accession>
<gene>
    <name evidence="9" type="ORF">TPC1_10124</name>
</gene>
<dbReference type="Gene3D" id="3.40.850.10">
    <property type="entry name" value="Kinesin motor domain"/>
    <property type="match status" value="1"/>
</dbReference>
<dbReference type="PRINTS" id="PR00380">
    <property type="entry name" value="KINESINHEAVY"/>
</dbReference>
<dbReference type="InterPro" id="IPR027417">
    <property type="entry name" value="P-loop_NTPase"/>
</dbReference>
<dbReference type="GO" id="GO:0008017">
    <property type="term" value="F:microtubule binding"/>
    <property type="evidence" value="ECO:0007669"/>
    <property type="project" value="InterPro"/>
</dbReference>
<keyword evidence="5 7" id="KW-0175">Coiled coil</keyword>
<keyword evidence="2" id="KW-0963">Cytoplasm</keyword>
<feature type="non-terminal residue" evidence="9">
    <location>
        <position position="1"/>
    </location>
</feature>
<feature type="binding site" evidence="6">
    <location>
        <begin position="108"/>
        <end position="115"/>
    </location>
    <ligand>
        <name>ATP</name>
        <dbReference type="ChEBI" id="CHEBI:30616"/>
    </ligand>
</feature>
<dbReference type="InterPro" id="IPR027640">
    <property type="entry name" value="Kinesin-like_fam"/>
</dbReference>
<dbReference type="FunFam" id="3.40.850.10:FF:000082">
    <property type="entry name" value="OSM3-like kinesin"/>
    <property type="match status" value="1"/>
</dbReference>
<dbReference type="InterPro" id="IPR036961">
    <property type="entry name" value="Kinesin_motor_dom_sf"/>
</dbReference>
<feature type="coiled-coil region" evidence="7">
    <location>
        <begin position="425"/>
        <end position="542"/>
    </location>
</feature>
<evidence type="ECO:0000256" key="3">
    <source>
        <dbReference type="ARBA" id="ARBA00022741"/>
    </source>
</evidence>
<dbReference type="GO" id="GO:0051231">
    <property type="term" value="P:spindle elongation"/>
    <property type="evidence" value="ECO:0007669"/>
    <property type="project" value="TreeGrafter"/>
</dbReference>
<sequence>SKSAAVDNVKVIVRCRPFNQKEKLEGAHNCVHSNHEMGTVTVDPPDLEQQNAREAKGEQVMNKRVPRTFTFDGVYGEESNNQDMFIESFRPVVLSVCQGFNACIFAYGQTGSGKTFTMSGVPGNIGCIPNSFQCLFDYMSNQPDTTQFLLKASYIEIYNEEIRDLVTNTHKLPIKENKDRGVYIGNLSDHLCSTEHDLQAVMDKGYKNRSVAATAMNATSSRSHNIFMIRFEQCQVIGGKDTIRVGILNLVDLAGSERQSKTHSEGDRLKEAAAINLSLSTLGIVIQKLVDQASHIPYRDSILTRLLQNSLGGNSKTLMMTAINPAHTNFDETMSTLRYADQAKRIKNKPIVNEDPKDAQIREMRDRIKQLEDQLQNAMKNGTISTANMAAVQQVMNNIKGMQDQDQNNTNEVEEIEEVEDPEEAEKLKKISEQKQTIAQQLKKQEESQSAAKVAIEEMKEQLKSLKGAVVTGKELEDANRSKEQQIREAKVKLAEKAEKEMLMKRALQQKEEEMKEKQIKNQSVEKEVEMMKEMIQKLKTQVQSRSQDIADMQVNQQKLLDELEQSYILQQKQLALKEFLIGTFVPPLEAKKIESYIQFDDSQGKFVILNPEQQNLLKQDARNCRVVYPRGNNVPEICNETMEDSQNVYVAKKQQLKMEMPDRQTVRK</sequence>
<dbReference type="GO" id="GO:0007018">
    <property type="term" value="P:microtubule-based movement"/>
    <property type="evidence" value="ECO:0007669"/>
    <property type="project" value="InterPro"/>
</dbReference>
<proteinExistence type="inferred from homology"/>
<dbReference type="GO" id="GO:0005737">
    <property type="term" value="C:cytoplasm"/>
    <property type="evidence" value="ECO:0007669"/>
    <property type="project" value="UniProtKB-SubCell"/>
</dbReference>
<keyword evidence="4 6" id="KW-0067">ATP-binding</keyword>
<comment type="subcellular location">
    <subcellularLocation>
        <location evidence="1">Cytoplasm</location>
    </subcellularLocation>
</comment>
<name>A0A146KLX1_9EUKA</name>
<organism evidence="9">
    <name type="scientific">Trepomonas sp. PC1</name>
    <dbReference type="NCBI Taxonomy" id="1076344"/>
    <lineage>
        <taxon>Eukaryota</taxon>
        <taxon>Metamonada</taxon>
        <taxon>Diplomonadida</taxon>
        <taxon>Hexamitidae</taxon>
        <taxon>Hexamitinae</taxon>
        <taxon>Trepomonas</taxon>
    </lineage>
</organism>